<name>A0ACD3Z3S0_FUSSC</name>
<organism evidence="1 2">
    <name type="scientific">Fusarium solani subsp. cucurbitae</name>
    <name type="common">Neocosmosporum cucurbitae</name>
    <dbReference type="NCBI Taxonomy" id="2747967"/>
    <lineage>
        <taxon>Eukaryota</taxon>
        <taxon>Fungi</taxon>
        <taxon>Dikarya</taxon>
        <taxon>Ascomycota</taxon>
        <taxon>Pezizomycotina</taxon>
        <taxon>Sordariomycetes</taxon>
        <taxon>Hypocreomycetidae</taxon>
        <taxon>Hypocreales</taxon>
        <taxon>Nectriaceae</taxon>
        <taxon>Fusarium</taxon>
        <taxon>Fusarium solani species complex</taxon>
    </lineage>
</organism>
<proteinExistence type="predicted"/>
<keyword evidence="2" id="KW-1185">Reference proteome</keyword>
<accession>A0ACD3Z3S0</accession>
<dbReference type="EMBL" id="CP090034">
    <property type="protein sequence ID" value="UPK95918.1"/>
    <property type="molecule type" value="Genomic_DNA"/>
</dbReference>
<gene>
    <name evidence="1" type="ORF">LCI18_006853</name>
</gene>
<sequence length="375" mass="42290">MFPADITQSDIANTSYVNSVRAIKVPSGTTYRYVFSPPFDDEKPYLLFLHGYPESSYDWHHQMTYFTEQGYGIVAPDLLGYGGTDNPSDLQAFNFKNMVAELVQLLDCEGVNQVFAISHDFGSPLLSRFITYEPSRLRAVAFLGDGYLPPSTRVDAQAIDMINKATLAQFGYPQYGYFLTNNDDDAAAFMDQHLDSFVSIQYTRNTSIWTEHFSPVGAFRKWLEQDSIASDVFASRVNEEQWKTIMRAQGGFNGPLKWYKAMMRGINNPDTSGEDPLVRFKAFLTLRLVQQESGAIPHPCLLVLAERDPVAIPSFQLNSTVPYASNLRVRSVNAGHFIQTEAPIEVNRHLESFFRDVLETPDSDTAPINVCYDKC</sequence>
<evidence type="ECO:0000313" key="1">
    <source>
        <dbReference type="EMBL" id="UPK95918.1"/>
    </source>
</evidence>
<reference evidence="1" key="1">
    <citation type="submission" date="2021-11" db="EMBL/GenBank/DDBJ databases">
        <title>Fusarium solani-melongenae Genome sequencing and assembly.</title>
        <authorList>
            <person name="Xie S."/>
            <person name="Huang L."/>
            <person name="Zhang X."/>
        </authorList>
    </citation>
    <scope>NUCLEOTIDE SEQUENCE</scope>
    <source>
        <strain evidence="1">CRI 24-3</strain>
    </source>
</reference>
<evidence type="ECO:0000313" key="2">
    <source>
        <dbReference type="Proteomes" id="UP000830768"/>
    </source>
</evidence>
<dbReference type="Proteomes" id="UP000830768">
    <property type="component" value="Chromosome 5"/>
</dbReference>
<protein>
    <submittedName>
        <fullName evidence="1">Uncharacterized protein</fullName>
    </submittedName>
</protein>